<evidence type="ECO:0000256" key="9">
    <source>
        <dbReference type="RuleBase" id="RU000512"/>
    </source>
</evidence>
<dbReference type="PANTHER" id="PTHR32119">
    <property type="entry name" value="OROTIDINE 5'-PHOSPHATE DECARBOXYLASE"/>
    <property type="match status" value="1"/>
</dbReference>
<sequence length="233" mass="23649">MSEHIIYGAIDTLDLEEGERLAGALARAGCGVKLGSAFLSAHGPAAVRKLCPDDVPLFLDMKYHDIPNTVAQAVRAACRSMRPRVMTVHAAGGGAMLEAAASAAAESPGDATILAVTVLTSLDAGDLLQIGVVGEVGPQVRRLADLALASGCGGIVCAPHEVAELRSAAPRARLVVPGIRLSDSPADDQKRVMTPARAIAAGADDLVIGRPITQAADPEATARAILAEVGAAA</sequence>
<evidence type="ECO:0000256" key="3">
    <source>
        <dbReference type="ARBA" id="ARBA00012321"/>
    </source>
</evidence>
<keyword evidence="7 9" id="KW-0456">Lyase</keyword>
<dbReference type="InterPro" id="IPR014732">
    <property type="entry name" value="OMPdecase"/>
</dbReference>
<dbReference type="GO" id="GO:0004590">
    <property type="term" value="F:orotidine-5'-phosphate decarboxylase activity"/>
    <property type="evidence" value="ECO:0007669"/>
    <property type="project" value="UniProtKB-EC"/>
</dbReference>
<evidence type="ECO:0000256" key="1">
    <source>
        <dbReference type="ARBA" id="ARBA00002356"/>
    </source>
</evidence>
<comment type="caution">
    <text evidence="11">The sequence shown here is derived from an EMBL/GenBank/DDBJ whole genome shotgun (WGS) entry which is preliminary data.</text>
</comment>
<dbReference type="InterPro" id="IPR011060">
    <property type="entry name" value="RibuloseP-bd_barrel"/>
</dbReference>
<proteinExistence type="inferred from homology"/>
<dbReference type="EC" id="4.1.1.23" evidence="3 9"/>
<evidence type="ECO:0000313" key="11">
    <source>
        <dbReference type="EMBL" id="MFC3228061.1"/>
    </source>
</evidence>
<evidence type="ECO:0000256" key="7">
    <source>
        <dbReference type="ARBA" id="ARBA00023239"/>
    </source>
</evidence>
<comment type="pathway">
    <text evidence="2 9">Pyrimidine metabolism; UMP biosynthesis via de novo pathway; UMP from orotate: step 2/2.</text>
</comment>
<comment type="catalytic activity">
    <reaction evidence="8 9">
        <text>orotidine 5'-phosphate + H(+) = UMP + CO2</text>
        <dbReference type="Rhea" id="RHEA:11596"/>
        <dbReference type="ChEBI" id="CHEBI:15378"/>
        <dbReference type="ChEBI" id="CHEBI:16526"/>
        <dbReference type="ChEBI" id="CHEBI:57538"/>
        <dbReference type="ChEBI" id="CHEBI:57865"/>
        <dbReference type="EC" id="4.1.1.23"/>
    </reaction>
</comment>
<organism evidence="11 12">
    <name type="scientific">Marinibaculum pumilum</name>
    <dbReference type="NCBI Taxonomy" id="1766165"/>
    <lineage>
        <taxon>Bacteria</taxon>
        <taxon>Pseudomonadati</taxon>
        <taxon>Pseudomonadota</taxon>
        <taxon>Alphaproteobacteria</taxon>
        <taxon>Rhodospirillales</taxon>
        <taxon>Rhodospirillaceae</taxon>
        <taxon>Marinibaculum</taxon>
    </lineage>
</organism>
<evidence type="ECO:0000256" key="4">
    <source>
        <dbReference type="ARBA" id="ARBA00021923"/>
    </source>
</evidence>
<feature type="domain" description="Orotidine 5'-phosphate decarboxylase" evidence="10">
    <location>
        <begin position="5"/>
        <end position="225"/>
    </location>
</feature>
<keyword evidence="12" id="KW-1185">Reference proteome</keyword>
<evidence type="ECO:0000313" key="12">
    <source>
        <dbReference type="Proteomes" id="UP001595528"/>
    </source>
</evidence>
<comment type="function">
    <text evidence="1">Catalyzes the decarboxylation of orotidine 5'-monophosphate (OMP) to uridine 5'-monophosphate (UMP).</text>
</comment>
<dbReference type="InterPro" id="IPR018089">
    <property type="entry name" value="OMPdecase_AS"/>
</dbReference>
<name>A0ABV7L066_9PROT</name>
<evidence type="ECO:0000256" key="5">
    <source>
        <dbReference type="ARBA" id="ARBA00022793"/>
    </source>
</evidence>
<dbReference type="NCBIfam" id="NF001273">
    <property type="entry name" value="PRK00230.1"/>
    <property type="match status" value="1"/>
</dbReference>
<dbReference type="SMART" id="SM00934">
    <property type="entry name" value="OMPdecase"/>
    <property type="match status" value="1"/>
</dbReference>
<dbReference type="PANTHER" id="PTHR32119:SF2">
    <property type="entry name" value="OROTIDINE 5'-PHOSPHATE DECARBOXYLASE"/>
    <property type="match status" value="1"/>
</dbReference>
<dbReference type="Pfam" id="PF00215">
    <property type="entry name" value="OMPdecase"/>
    <property type="match status" value="1"/>
</dbReference>
<dbReference type="CDD" id="cd04725">
    <property type="entry name" value="OMP_decarboxylase_like"/>
    <property type="match status" value="1"/>
</dbReference>
<dbReference type="SUPFAM" id="SSF51366">
    <property type="entry name" value="Ribulose-phoshate binding barrel"/>
    <property type="match status" value="1"/>
</dbReference>
<evidence type="ECO:0000256" key="2">
    <source>
        <dbReference type="ARBA" id="ARBA00004861"/>
    </source>
</evidence>
<dbReference type="InterPro" id="IPR013785">
    <property type="entry name" value="Aldolase_TIM"/>
</dbReference>
<protein>
    <recommendedName>
        <fullName evidence="4 9">Orotidine 5'-phosphate decarboxylase</fullName>
        <ecNumber evidence="3 9">4.1.1.23</ecNumber>
    </recommendedName>
</protein>
<accession>A0ABV7L066</accession>
<gene>
    <name evidence="11" type="primary">pyrF</name>
    <name evidence="11" type="ORF">ACFOGJ_12510</name>
</gene>
<evidence type="ECO:0000259" key="10">
    <source>
        <dbReference type="SMART" id="SM00934"/>
    </source>
</evidence>
<dbReference type="EMBL" id="JBHRTR010000027">
    <property type="protein sequence ID" value="MFC3228061.1"/>
    <property type="molecule type" value="Genomic_DNA"/>
</dbReference>
<reference evidence="12" key="1">
    <citation type="journal article" date="2019" name="Int. J. Syst. Evol. Microbiol.">
        <title>The Global Catalogue of Microorganisms (GCM) 10K type strain sequencing project: providing services to taxonomists for standard genome sequencing and annotation.</title>
        <authorList>
            <consortium name="The Broad Institute Genomics Platform"/>
            <consortium name="The Broad Institute Genome Sequencing Center for Infectious Disease"/>
            <person name="Wu L."/>
            <person name="Ma J."/>
        </authorList>
    </citation>
    <scope>NUCLEOTIDE SEQUENCE [LARGE SCALE GENOMIC DNA]</scope>
    <source>
        <strain evidence="12">KCTC 42964</strain>
    </source>
</reference>
<keyword evidence="5 9" id="KW-0210">Decarboxylase</keyword>
<dbReference type="InterPro" id="IPR001754">
    <property type="entry name" value="OMPdeCOase_dom"/>
</dbReference>
<dbReference type="Gene3D" id="3.20.20.70">
    <property type="entry name" value="Aldolase class I"/>
    <property type="match status" value="1"/>
</dbReference>
<dbReference type="RefSeq" id="WP_379900812.1">
    <property type="nucleotide sequence ID" value="NZ_JBHRTR010000027.1"/>
</dbReference>
<dbReference type="PROSITE" id="PS00156">
    <property type="entry name" value="OMPDECASE"/>
    <property type="match status" value="1"/>
</dbReference>
<evidence type="ECO:0000256" key="6">
    <source>
        <dbReference type="ARBA" id="ARBA00022975"/>
    </source>
</evidence>
<dbReference type="NCBIfam" id="TIGR01740">
    <property type="entry name" value="pyrF"/>
    <property type="match status" value="1"/>
</dbReference>
<evidence type="ECO:0000256" key="8">
    <source>
        <dbReference type="ARBA" id="ARBA00049157"/>
    </source>
</evidence>
<keyword evidence="6 9" id="KW-0665">Pyrimidine biosynthesis</keyword>
<comment type="similarity">
    <text evidence="9">Belongs to the OMP decarboxylase family.</text>
</comment>
<dbReference type="Proteomes" id="UP001595528">
    <property type="component" value="Unassembled WGS sequence"/>
</dbReference>